<dbReference type="InterPro" id="IPR039568">
    <property type="entry name" value="Peptidase_MA-like_dom"/>
</dbReference>
<proteinExistence type="predicted"/>
<feature type="domain" description="Peptidase MA-like" evidence="1">
    <location>
        <begin position="158"/>
        <end position="273"/>
    </location>
</feature>
<sequence>MTLLIRKEGLTMRKKLKLLVSVFVLLVIFFNFNFIKAKVYPIINEIGEIIMLKKVDTFKTMETEKLIIKYDTDENTAKLVAETLEDKYDSVAKDFNYISDEKKIIIIYEDGEKLNENTNLRKGNPPMGVYVYNTVSVLSPNNWINDDDNLETIFKEEGPMVHEFTHLIVDEIGRGNFPIWFTEGISLYMEYDKNGYEWGSNLDMEDETIYNVKNLTENFYELDEFKAYRKSFEYVKGFVDEYGFDKLNEILIELGEGTSFDEAHKKVIGKDVEEIYVY</sequence>
<dbReference type="Pfam" id="PF13485">
    <property type="entry name" value="Peptidase_MA_2"/>
    <property type="match status" value="1"/>
</dbReference>
<dbReference type="AlphaFoldDB" id="A0A267MMX7"/>
<reference evidence="2 3" key="1">
    <citation type="submission" date="2017-06" db="EMBL/GenBank/DDBJ databases">
        <title>Draft genome sequence of anaerobic fermentative bacterium Anaeromicrobium sediminis DY2726D isolated from West Pacific Ocean sediments.</title>
        <authorList>
            <person name="Zeng X."/>
        </authorList>
    </citation>
    <scope>NUCLEOTIDE SEQUENCE [LARGE SCALE GENOMIC DNA]</scope>
    <source>
        <strain evidence="2 3">DY2726D</strain>
    </source>
</reference>
<keyword evidence="3" id="KW-1185">Reference proteome</keyword>
<comment type="caution">
    <text evidence="2">The sequence shown here is derived from an EMBL/GenBank/DDBJ whole genome shotgun (WGS) entry which is preliminary data.</text>
</comment>
<dbReference type="EMBL" id="NIBG01000004">
    <property type="protein sequence ID" value="PAB60173.1"/>
    <property type="molecule type" value="Genomic_DNA"/>
</dbReference>
<evidence type="ECO:0000313" key="2">
    <source>
        <dbReference type="EMBL" id="PAB60173.1"/>
    </source>
</evidence>
<evidence type="ECO:0000259" key="1">
    <source>
        <dbReference type="Pfam" id="PF13485"/>
    </source>
</evidence>
<protein>
    <recommendedName>
        <fullName evidence="1">Peptidase MA-like domain-containing protein</fullName>
    </recommendedName>
</protein>
<organism evidence="2 3">
    <name type="scientific">Anaeromicrobium sediminis</name>
    <dbReference type="NCBI Taxonomy" id="1478221"/>
    <lineage>
        <taxon>Bacteria</taxon>
        <taxon>Bacillati</taxon>
        <taxon>Bacillota</taxon>
        <taxon>Clostridia</taxon>
        <taxon>Peptostreptococcales</taxon>
        <taxon>Thermotaleaceae</taxon>
        <taxon>Anaeromicrobium</taxon>
    </lineage>
</organism>
<gene>
    <name evidence="2" type="ORF">CCE28_07325</name>
</gene>
<dbReference type="OrthoDB" id="9787613at2"/>
<dbReference type="Proteomes" id="UP000216024">
    <property type="component" value="Unassembled WGS sequence"/>
</dbReference>
<name>A0A267MMX7_9FIRM</name>
<evidence type="ECO:0000313" key="3">
    <source>
        <dbReference type="Proteomes" id="UP000216024"/>
    </source>
</evidence>
<accession>A0A267MMX7</accession>